<dbReference type="RefSeq" id="WP_063243111.1">
    <property type="nucleotide sequence ID" value="NZ_LUKF01000005.1"/>
</dbReference>
<feature type="transmembrane region" description="Helical" evidence="1">
    <location>
        <begin position="7"/>
        <end position="25"/>
    </location>
</feature>
<feature type="transmembrane region" description="Helical" evidence="1">
    <location>
        <begin position="165"/>
        <end position="184"/>
    </location>
</feature>
<dbReference type="EMBL" id="LUKF01000005">
    <property type="protein sequence ID" value="KYG69899.1"/>
    <property type="molecule type" value="Genomic_DNA"/>
</dbReference>
<dbReference type="Pfam" id="PF01757">
    <property type="entry name" value="Acyl_transf_3"/>
    <property type="match status" value="1"/>
</dbReference>
<protein>
    <recommendedName>
        <fullName evidence="6">Acyltransferase</fullName>
    </recommendedName>
</protein>
<gene>
    <name evidence="4" type="ORF">AZI85_16020</name>
</gene>
<keyword evidence="1" id="KW-1133">Transmembrane helix</keyword>
<accession>A0A150WTS2</accession>
<dbReference type="InterPro" id="IPR043968">
    <property type="entry name" value="SGNH"/>
</dbReference>
<evidence type="ECO:0008006" key="6">
    <source>
        <dbReference type="Google" id="ProtNLM"/>
    </source>
</evidence>
<feature type="transmembrane region" description="Helical" evidence="1">
    <location>
        <begin position="249"/>
        <end position="266"/>
    </location>
</feature>
<feature type="transmembrane region" description="Helical" evidence="1">
    <location>
        <begin position="302"/>
        <end position="324"/>
    </location>
</feature>
<feature type="domain" description="SGNH" evidence="3">
    <location>
        <begin position="387"/>
        <end position="630"/>
    </location>
</feature>
<dbReference type="InterPro" id="IPR050879">
    <property type="entry name" value="Acyltransferase_3"/>
</dbReference>
<feature type="transmembrane region" description="Helical" evidence="1">
    <location>
        <begin position="190"/>
        <end position="210"/>
    </location>
</feature>
<name>A0A150WTS2_BDEBC</name>
<feature type="transmembrane region" description="Helical" evidence="1">
    <location>
        <begin position="31"/>
        <end position="51"/>
    </location>
</feature>
<dbReference type="Proteomes" id="UP000075391">
    <property type="component" value="Unassembled WGS sequence"/>
</dbReference>
<dbReference type="InterPro" id="IPR002656">
    <property type="entry name" value="Acyl_transf_3_dom"/>
</dbReference>
<evidence type="ECO:0000313" key="4">
    <source>
        <dbReference type="EMBL" id="KYG69899.1"/>
    </source>
</evidence>
<comment type="caution">
    <text evidence="4">The sequence shown here is derived from an EMBL/GenBank/DDBJ whole genome shotgun (WGS) entry which is preliminary data.</text>
</comment>
<dbReference type="Pfam" id="PF19040">
    <property type="entry name" value="SGNH"/>
    <property type="match status" value="1"/>
</dbReference>
<keyword evidence="1" id="KW-0472">Membrane</keyword>
<keyword evidence="1" id="KW-0812">Transmembrane</keyword>
<reference evidence="4 5" key="1">
    <citation type="submission" date="2016-03" db="EMBL/GenBank/DDBJ databases">
        <authorList>
            <person name="Ploux O."/>
        </authorList>
    </citation>
    <scope>NUCLEOTIDE SEQUENCE [LARGE SCALE GENOMIC DNA]</scope>
    <source>
        <strain evidence="4 5">BER2</strain>
    </source>
</reference>
<feature type="transmembrane region" description="Helical" evidence="1">
    <location>
        <begin position="141"/>
        <end position="158"/>
    </location>
</feature>
<feature type="transmembrane region" description="Helical" evidence="1">
    <location>
        <begin position="336"/>
        <end position="355"/>
    </location>
</feature>
<evidence type="ECO:0000313" key="5">
    <source>
        <dbReference type="Proteomes" id="UP000075391"/>
    </source>
</evidence>
<feature type="domain" description="Acyltransferase 3" evidence="2">
    <location>
        <begin position="5"/>
        <end position="322"/>
    </location>
</feature>
<evidence type="ECO:0000256" key="1">
    <source>
        <dbReference type="SAM" id="Phobius"/>
    </source>
</evidence>
<feature type="transmembrane region" description="Helical" evidence="1">
    <location>
        <begin position="72"/>
        <end position="91"/>
    </location>
</feature>
<evidence type="ECO:0000259" key="3">
    <source>
        <dbReference type="Pfam" id="PF19040"/>
    </source>
</evidence>
<dbReference type="PANTHER" id="PTHR23028:SF53">
    <property type="entry name" value="ACYL_TRANSF_3 DOMAIN-CONTAINING PROTEIN"/>
    <property type="match status" value="1"/>
</dbReference>
<dbReference type="GO" id="GO:0009103">
    <property type="term" value="P:lipopolysaccharide biosynthetic process"/>
    <property type="evidence" value="ECO:0007669"/>
    <property type="project" value="TreeGrafter"/>
</dbReference>
<proteinExistence type="predicted"/>
<evidence type="ECO:0000259" key="2">
    <source>
        <dbReference type="Pfam" id="PF01757"/>
    </source>
</evidence>
<dbReference type="AlphaFoldDB" id="A0A150WTS2"/>
<organism evidence="4 5">
    <name type="scientific">Bdellovibrio bacteriovorus</name>
    <dbReference type="NCBI Taxonomy" id="959"/>
    <lineage>
        <taxon>Bacteria</taxon>
        <taxon>Pseudomonadati</taxon>
        <taxon>Bdellovibrionota</taxon>
        <taxon>Bdellovibrionia</taxon>
        <taxon>Bdellovibrionales</taxon>
        <taxon>Pseudobdellovibrionaceae</taxon>
        <taxon>Bdellovibrio</taxon>
    </lineage>
</organism>
<dbReference type="GO" id="GO:0016747">
    <property type="term" value="F:acyltransferase activity, transferring groups other than amino-acyl groups"/>
    <property type="evidence" value="ECO:0007669"/>
    <property type="project" value="InterPro"/>
</dbReference>
<dbReference type="PANTHER" id="PTHR23028">
    <property type="entry name" value="ACETYLTRANSFERASE"/>
    <property type="match status" value="1"/>
</dbReference>
<sequence>MLFRKDINALRALAVILVILYHFKIPGFSGGFIGVDVFFVISGFLMTKIILSQLEKGSFSYGSFIAARFKRIFPALLVFVFILTVSGWFLLSSLDYLSFSKSAVSSLLFLSNIYYWRSSGYFDSDSHSNILLHTWSLSVEWQFYMLLPLLLWAVYRIAPRRKALTAFLWASFVVSFLLSCYFAEVRPSPAFYLLPTRAWEMIAGGLVFVSHIQMRRLTANVLAVVGVLLCLLCAVFYTGEISYPGLHAFWPVLGTVFVLLAQPSGYWVENKFLQKTGYWSYSLYLWHWPFSSWYLSQQKYDLDLLLLGLSIVSIIGLSLLSYRFVEGTRQGFSRKLITFGVVLFAAVIIGCGYIYQQEGIRSRSKGSVSDLLKIEEAMKDWGFPSSCNGLDFFGKIRPCILEGKTEDRILFVGDSHVQQWWPRVKANHEKDASMTVTFVTTGGCPPLPAVDRMAAGFACPKFWEQALAEANKPSTKTVVFGSIWVDYFVGASIDKKPRMALTQVPGARWGRSPMQSSEINEIFSSFGKIVSHLQGKGKKVFIILPIVSSVENIPRVIYDRVFFLGETSDYSVAEEFFLNRSRSVRNILTEISRETGAVLVDGNKGLCTSGICSYFDAGGDLRYMDGNHLRSKYVKEHVDFLDIIFK</sequence>
<dbReference type="GO" id="GO:0016020">
    <property type="term" value="C:membrane"/>
    <property type="evidence" value="ECO:0007669"/>
    <property type="project" value="TreeGrafter"/>
</dbReference>
<dbReference type="OrthoDB" id="9767863at2"/>
<feature type="transmembrane region" description="Helical" evidence="1">
    <location>
        <begin position="217"/>
        <end position="237"/>
    </location>
</feature>